<evidence type="ECO:0000256" key="2">
    <source>
        <dbReference type="SAM" id="Phobius"/>
    </source>
</evidence>
<dbReference type="EMBL" id="JARKIB010000001">
    <property type="protein sequence ID" value="KAJ7786583.1"/>
    <property type="molecule type" value="Genomic_DNA"/>
</dbReference>
<feature type="region of interest" description="Disordered" evidence="1">
    <location>
        <begin position="48"/>
        <end position="85"/>
    </location>
</feature>
<reference evidence="3" key="1">
    <citation type="submission" date="2023-03" db="EMBL/GenBank/DDBJ databases">
        <title>Massive genome expansion in bonnet fungi (Mycena s.s.) driven by repeated elements and novel gene families across ecological guilds.</title>
        <authorList>
            <consortium name="Lawrence Berkeley National Laboratory"/>
            <person name="Harder C.B."/>
            <person name="Miyauchi S."/>
            <person name="Viragh M."/>
            <person name="Kuo A."/>
            <person name="Thoen E."/>
            <person name="Andreopoulos B."/>
            <person name="Lu D."/>
            <person name="Skrede I."/>
            <person name="Drula E."/>
            <person name="Henrissat B."/>
            <person name="Morin E."/>
            <person name="Kohler A."/>
            <person name="Barry K."/>
            <person name="LaButti K."/>
            <person name="Morin E."/>
            <person name="Salamov A."/>
            <person name="Lipzen A."/>
            <person name="Mereny Z."/>
            <person name="Hegedus B."/>
            <person name="Baldrian P."/>
            <person name="Stursova M."/>
            <person name="Weitz H."/>
            <person name="Taylor A."/>
            <person name="Grigoriev I.V."/>
            <person name="Nagy L.G."/>
            <person name="Martin F."/>
            <person name="Kauserud H."/>
        </authorList>
    </citation>
    <scope>NUCLEOTIDE SEQUENCE</scope>
    <source>
        <strain evidence="3">CBHHK182m</strain>
    </source>
</reference>
<evidence type="ECO:0000256" key="1">
    <source>
        <dbReference type="SAM" id="MobiDB-lite"/>
    </source>
</evidence>
<keyword evidence="2" id="KW-0472">Membrane</keyword>
<evidence type="ECO:0000313" key="3">
    <source>
        <dbReference type="EMBL" id="KAJ7786583.1"/>
    </source>
</evidence>
<accession>A0AAD7P3E7</accession>
<dbReference type="AlphaFoldDB" id="A0AAD7P3E7"/>
<proteinExistence type="predicted"/>
<name>A0AAD7P3E7_9AGAR</name>
<gene>
    <name evidence="3" type="ORF">B0H16DRAFT_1446287</name>
</gene>
<organism evidence="3 4">
    <name type="scientific">Mycena metata</name>
    <dbReference type="NCBI Taxonomy" id="1033252"/>
    <lineage>
        <taxon>Eukaryota</taxon>
        <taxon>Fungi</taxon>
        <taxon>Dikarya</taxon>
        <taxon>Basidiomycota</taxon>
        <taxon>Agaricomycotina</taxon>
        <taxon>Agaricomycetes</taxon>
        <taxon>Agaricomycetidae</taxon>
        <taxon>Agaricales</taxon>
        <taxon>Marasmiineae</taxon>
        <taxon>Mycenaceae</taxon>
        <taxon>Mycena</taxon>
    </lineage>
</organism>
<evidence type="ECO:0000313" key="4">
    <source>
        <dbReference type="Proteomes" id="UP001215598"/>
    </source>
</evidence>
<keyword evidence="2" id="KW-0812">Transmembrane</keyword>
<comment type="caution">
    <text evidence="3">The sequence shown here is derived from an EMBL/GenBank/DDBJ whole genome shotgun (WGS) entry which is preliminary data.</text>
</comment>
<feature type="compositionally biased region" description="Low complexity" evidence="1">
    <location>
        <begin position="57"/>
        <end position="69"/>
    </location>
</feature>
<dbReference type="Proteomes" id="UP001215598">
    <property type="component" value="Unassembled WGS sequence"/>
</dbReference>
<keyword evidence="2" id="KW-1133">Transmembrane helix</keyword>
<sequence>MTHDRVCEADLGQDFGNRTRYRGYYFPLFVALKNNQPNLVPARITRRESHRRATFNPSSPVVQSSSSGFEGRGGSALPSSSKSPERVEEVEIVGFGCGRAPRDEDSLNSLPRIRAAGWARNSVLTLANNSSMPTLPVHFRPRVSLEIVGTEWMPYGLDGRPFHLDFERVPPDATERREFQCSATLESYLVEFFHDIRPKLHLPSLEGSPDICALFASHKSNNHGEMIRNMLAFRDRVMQAMVACAGTLPADATAQVVLGGGFGSPDEEILAAMRLAAAVIMSMRDELIELKVWVIGRPMVKIWRSDTRSCMMPFLSWDRAASLLSQAQDAHRFHLPTDYISKLQAHAKRGESFSSPRVDAAASYSFGTIPWRRVDSQNVVSLHTFDTMAAKPRTLSLSPIEGNQRGRLARFRPPRILTLTRRRPNSFGRDTRLAQTNEDLLLCNYNATAPPLLPLNTINYRTYNAIAVESESREDHPTLLSLIRQGSVKYIACIPTGVSMWSGWCLKFVVLILLLLGGWLAVRRERERFEGEGLVLTYEASFIYTAAKTFEKITNDLGCAYLILDWSGRSDGSRGREQAFEDAER</sequence>
<protein>
    <submittedName>
        <fullName evidence="3">Uncharacterized protein</fullName>
    </submittedName>
</protein>
<keyword evidence="4" id="KW-1185">Reference proteome</keyword>
<feature type="transmembrane region" description="Helical" evidence="2">
    <location>
        <begin position="501"/>
        <end position="522"/>
    </location>
</feature>